<sequence>MSNQITKTQQTLKSPEVKAKFEEVLGKKADGFVASLLSVVGNSNLKTVEANSVMTAAMKAATN</sequence>
<evidence type="ECO:0000313" key="2">
    <source>
        <dbReference type="Proteomes" id="UP000234865"/>
    </source>
</evidence>
<dbReference type="AlphaFoldDB" id="A0A2R7Y028"/>
<reference evidence="2" key="1">
    <citation type="submission" date="2016-08" db="EMBL/GenBank/DDBJ databases">
        <title>Comparative genomics of Lactococcus lactis strain WFLU12 isolated from the gastrointestinal tract of wild olive flounder (Paralichythys olivaceus).</title>
        <authorList>
            <person name="Nguyen T.L."/>
            <person name="Kim D.-H."/>
        </authorList>
    </citation>
    <scope>NUCLEOTIDE SEQUENCE [LARGE SCALE GENOMIC DNA]</scope>
    <source>
        <strain evidence="2">WFLU12</strain>
    </source>
</reference>
<comment type="caution">
    <text evidence="1">The sequence shown here is derived from an EMBL/GenBank/DDBJ whole genome shotgun (WGS) entry which is preliminary data.</text>
</comment>
<name>A0A2R7Y028_LACLL</name>
<dbReference type="Proteomes" id="UP000234865">
    <property type="component" value="Unassembled WGS sequence"/>
</dbReference>
<protein>
    <submittedName>
        <fullName evidence="1">Uncharacterized protein</fullName>
    </submittedName>
</protein>
<evidence type="ECO:0000313" key="1">
    <source>
        <dbReference type="EMBL" id="PUA16127.1"/>
    </source>
</evidence>
<proteinExistence type="predicted"/>
<dbReference type="RefSeq" id="WP_238377893.1">
    <property type="nucleotide sequence ID" value="NZ_PKRZ01000001.1"/>
</dbReference>
<dbReference type="EMBL" id="PKRZ01000001">
    <property type="protein sequence ID" value="PUA16127.1"/>
    <property type="molecule type" value="Genomic_DNA"/>
</dbReference>
<organism evidence="1 2">
    <name type="scientific">Lactococcus lactis subsp. lactis</name>
    <name type="common">Streptococcus lactis</name>
    <dbReference type="NCBI Taxonomy" id="1360"/>
    <lineage>
        <taxon>Bacteria</taxon>
        <taxon>Bacillati</taxon>
        <taxon>Bacillota</taxon>
        <taxon>Bacilli</taxon>
        <taxon>Lactobacillales</taxon>
        <taxon>Streptococcaceae</taxon>
        <taxon>Lactococcus</taxon>
    </lineage>
</organism>
<gene>
    <name evidence="1" type="ORF">CYU10_000170</name>
</gene>
<accession>A0A2R7Y028</accession>